<evidence type="ECO:0000256" key="8">
    <source>
        <dbReference type="ARBA" id="ARBA00023136"/>
    </source>
</evidence>
<reference evidence="10 11" key="2">
    <citation type="journal article" date="2018" name="Plant J.">
        <title>The Physcomitrella patens chromosome-scale assembly reveals moss genome structure and evolution.</title>
        <authorList>
            <person name="Lang D."/>
            <person name="Ullrich K.K."/>
            <person name="Murat F."/>
            <person name="Fuchs J."/>
            <person name="Jenkins J."/>
            <person name="Haas F.B."/>
            <person name="Piednoel M."/>
            <person name="Gundlach H."/>
            <person name="Van Bel M."/>
            <person name="Meyberg R."/>
            <person name="Vives C."/>
            <person name="Morata J."/>
            <person name="Symeonidi A."/>
            <person name="Hiss M."/>
            <person name="Muchero W."/>
            <person name="Kamisugi Y."/>
            <person name="Saleh O."/>
            <person name="Blanc G."/>
            <person name="Decker E.L."/>
            <person name="van Gessel N."/>
            <person name="Grimwood J."/>
            <person name="Hayes R.D."/>
            <person name="Graham S.W."/>
            <person name="Gunter L.E."/>
            <person name="McDaniel S.F."/>
            <person name="Hoernstein S.N.W."/>
            <person name="Larsson A."/>
            <person name="Li F.W."/>
            <person name="Perroud P.F."/>
            <person name="Phillips J."/>
            <person name="Ranjan P."/>
            <person name="Rokshar D.S."/>
            <person name="Rothfels C.J."/>
            <person name="Schneider L."/>
            <person name="Shu S."/>
            <person name="Stevenson D.W."/>
            <person name="Thummler F."/>
            <person name="Tillich M."/>
            <person name="Villarreal Aguilar J.C."/>
            <person name="Widiez T."/>
            <person name="Wong G.K."/>
            <person name="Wymore A."/>
            <person name="Zhang Y."/>
            <person name="Zimmer A.D."/>
            <person name="Quatrano R.S."/>
            <person name="Mayer K.F.X."/>
            <person name="Goodstein D."/>
            <person name="Casacuberta J.M."/>
            <person name="Vandepoele K."/>
            <person name="Reski R."/>
            <person name="Cuming A.C."/>
            <person name="Tuskan G.A."/>
            <person name="Maumus F."/>
            <person name="Salse J."/>
            <person name="Schmutz J."/>
            <person name="Rensing S.A."/>
        </authorList>
    </citation>
    <scope>NUCLEOTIDE SEQUENCE [LARGE SCALE GENOMIC DNA]</scope>
    <source>
        <strain evidence="10 11">cv. Gransden 2004</strain>
    </source>
</reference>
<dbReference type="PANTHER" id="PTHR31081">
    <property type="entry name" value="UREIDE PERMEASE 1-RELATED-RELATED"/>
    <property type="match status" value="1"/>
</dbReference>
<evidence type="ECO:0000256" key="9">
    <source>
        <dbReference type="SAM" id="Phobius"/>
    </source>
</evidence>
<comment type="subcellular location">
    <subcellularLocation>
        <location evidence="1">Membrane</location>
        <topology evidence="1">Multi-pass membrane protein</topology>
    </subcellularLocation>
</comment>
<dbReference type="GO" id="GO:0016020">
    <property type="term" value="C:membrane"/>
    <property type="evidence" value="ECO:0007669"/>
    <property type="project" value="UniProtKB-SubCell"/>
</dbReference>
<keyword evidence="7 9" id="KW-1133">Transmembrane helix</keyword>
<evidence type="ECO:0000256" key="2">
    <source>
        <dbReference type="ARBA" id="ARBA00005931"/>
    </source>
</evidence>
<evidence type="ECO:0000256" key="1">
    <source>
        <dbReference type="ARBA" id="ARBA00004141"/>
    </source>
</evidence>
<dbReference type="AlphaFoldDB" id="A0A7I4AWN3"/>
<dbReference type="Proteomes" id="UP000006727">
    <property type="component" value="Chromosome 15"/>
</dbReference>
<evidence type="ECO:0000256" key="5">
    <source>
        <dbReference type="ARBA" id="ARBA00022741"/>
    </source>
</evidence>
<reference evidence="10 11" key="1">
    <citation type="journal article" date="2008" name="Science">
        <title>The Physcomitrella genome reveals evolutionary insights into the conquest of land by plants.</title>
        <authorList>
            <person name="Rensing S."/>
            <person name="Lang D."/>
            <person name="Zimmer A."/>
            <person name="Terry A."/>
            <person name="Salamov A."/>
            <person name="Shapiro H."/>
            <person name="Nishiyama T."/>
            <person name="Perroud P.-F."/>
            <person name="Lindquist E."/>
            <person name="Kamisugi Y."/>
            <person name="Tanahashi T."/>
            <person name="Sakakibara K."/>
            <person name="Fujita T."/>
            <person name="Oishi K."/>
            <person name="Shin-I T."/>
            <person name="Kuroki Y."/>
            <person name="Toyoda A."/>
            <person name="Suzuki Y."/>
            <person name="Hashimoto A."/>
            <person name="Yamaguchi K."/>
            <person name="Sugano A."/>
            <person name="Kohara Y."/>
            <person name="Fujiyama A."/>
            <person name="Anterola A."/>
            <person name="Aoki S."/>
            <person name="Ashton N."/>
            <person name="Barbazuk W.B."/>
            <person name="Barker E."/>
            <person name="Bennetzen J."/>
            <person name="Bezanilla M."/>
            <person name="Blankenship R."/>
            <person name="Cho S.H."/>
            <person name="Dutcher S."/>
            <person name="Estelle M."/>
            <person name="Fawcett J.A."/>
            <person name="Gundlach H."/>
            <person name="Hanada K."/>
            <person name="Heyl A."/>
            <person name="Hicks K.A."/>
            <person name="Hugh J."/>
            <person name="Lohr M."/>
            <person name="Mayer K."/>
            <person name="Melkozernov A."/>
            <person name="Murata T."/>
            <person name="Nelson D."/>
            <person name="Pils B."/>
            <person name="Prigge M."/>
            <person name="Reiss B."/>
            <person name="Renner T."/>
            <person name="Rombauts S."/>
            <person name="Rushton P."/>
            <person name="Sanderfoot A."/>
            <person name="Schween G."/>
            <person name="Shiu S.-H."/>
            <person name="Stueber K."/>
            <person name="Theodoulou F.L."/>
            <person name="Tu H."/>
            <person name="Van de Peer Y."/>
            <person name="Verrier P.J."/>
            <person name="Waters E."/>
            <person name="Wood A."/>
            <person name="Yang L."/>
            <person name="Cove D."/>
            <person name="Cuming A."/>
            <person name="Hasebe M."/>
            <person name="Lucas S."/>
            <person name="Mishler D.B."/>
            <person name="Reski R."/>
            <person name="Grigoriev I."/>
            <person name="Quatrano R.S."/>
            <person name="Boore J.L."/>
        </authorList>
    </citation>
    <scope>NUCLEOTIDE SEQUENCE [LARGE SCALE GENOMIC DNA]</scope>
    <source>
        <strain evidence="10 11">cv. Gransden 2004</strain>
    </source>
</reference>
<feature type="transmembrane region" description="Helical" evidence="9">
    <location>
        <begin position="163"/>
        <end position="186"/>
    </location>
</feature>
<organism evidence="10 11">
    <name type="scientific">Physcomitrium patens</name>
    <name type="common">Spreading-leaved earth moss</name>
    <name type="synonym">Physcomitrella patens</name>
    <dbReference type="NCBI Taxonomy" id="3218"/>
    <lineage>
        <taxon>Eukaryota</taxon>
        <taxon>Viridiplantae</taxon>
        <taxon>Streptophyta</taxon>
        <taxon>Embryophyta</taxon>
        <taxon>Bryophyta</taxon>
        <taxon>Bryophytina</taxon>
        <taxon>Bryopsida</taxon>
        <taxon>Funariidae</taxon>
        <taxon>Funariales</taxon>
        <taxon>Funariaceae</taxon>
        <taxon>Physcomitrium</taxon>
    </lineage>
</organism>
<dbReference type="GO" id="GO:0005524">
    <property type="term" value="F:ATP binding"/>
    <property type="evidence" value="ECO:0007669"/>
    <property type="project" value="UniProtKB-KW"/>
</dbReference>
<dbReference type="GO" id="GO:0022857">
    <property type="term" value="F:transmembrane transporter activity"/>
    <property type="evidence" value="ECO:0007669"/>
    <property type="project" value="InterPro"/>
</dbReference>
<keyword evidence="3" id="KW-0813">Transport</keyword>
<feature type="transmembrane region" description="Helical" evidence="9">
    <location>
        <begin position="133"/>
        <end position="157"/>
    </location>
</feature>
<proteinExistence type="inferred from homology"/>
<dbReference type="EMBL" id="ABEU02000015">
    <property type="status" value="NOT_ANNOTATED_CDS"/>
    <property type="molecule type" value="Genomic_DNA"/>
</dbReference>
<feature type="transmembrane region" description="Helical" evidence="9">
    <location>
        <begin position="66"/>
        <end position="88"/>
    </location>
</feature>
<keyword evidence="5" id="KW-0547">Nucleotide-binding</keyword>
<evidence type="ECO:0000256" key="4">
    <source>
        <dbReference type="ARBA" id="ARBA00022692"/>
    </source>
</evidence>
<evidence type="ECO:0000256" key="7">
    <source>
        <dbReference type="ARBA" id="ARBA00022989"/>
    </source>
</evidence>
<feature type="transmembrane region" description="Helical" evidence="9">
    <location>
        <begin position="358"/>
        <end position="377"/>
    </location>
</feature>
<evidence type="ECO:0000313" key="10">
    <source>
        <dbReference type="EnsemblPlants" id="Pp3c15_100V3.14"/>
    </source>
</evidence>
<gene>
    <name evidence="10" type="primary">LOC112292883</name>
</gene>
<accession>A0A7I4AWN3</accession>
<feature type="transmembrane region" description="Helical" evidence="9">
    <location>
        <begin position="389"/>
        <end position="409"/>
    </location>
</feature>
<keyword evidence="11" id="KW-1185">Reference proteome</keyword>
<dbReference type="RefSeq" id="XP_073395414.1">
    <property type="nucleotide sequence ID" value="XM_073539313.1"/>
</dbReference>
<dbReference type="GeneID" id="112292883"/>
<keyword evidence="8 9" id="KW-0472">Membrane</keyword>
<dbReference type="InterPro" id="IPR009834">
    <property type="entry name" value="Ureide_permease"/>
</dbReference>
<evidence type="ECO:0000313" key="11">
    <source>
        <dbReference type="Proteomes" id="UP000006727"/>
    </source>
</evidence>
<dbReference type="InterPro" id="IPR030189">
    <property type="entry name" value="UPS_plant"/>
</dbReference>
<feature type="transmembrane region" description="Helical" evidence="9">
    <location>
        <begin position="108"/>
        <end position="126"/>
    </location>
</feature>
<keyword evidence="4 9" id="KW-0812">Transmembrane</keyword>
<dbReference type="EnsemblPlants" id="Pp3c15_100V3.14">
    <property type="protein sequence ID" value="Pp3c15_100V3.14"/>
    <property type="gene ID" value="Pp3c15_100"/>
</dbReference>
<dbReference type="PANTHER" id="PTHR31081:SF17">
    <property type="entry name" value="UREIDE PERMEASE"/>
    <property type="match status" value="1"/>
</dbReference>
<sequence>MKLREQTGGLLPWSVQAMEKPLHFLFVMEDEAGAITLMIVSLWCLGSWPALFNLLERRGRVPMHTYLDYTFSNYSVALLFALTVGNIGPDTPQSPNFLKQLSQENGPSVAFGLAGGLALCLGNICLQYSLAFVGISLTEVVSASVAVVLGTTANYFLDDGLNRASILFPGVACFLVAVVLGSFCHASNVADMQTKIKAAEPLSQMLEDMKSPMKGSEEFTALLVNSSNNHEAYTEYHGDVKRVASSLNVLSSSHNSDCKSRKPEPLSKGVVANAEYLLNLESHRAIKVNGKSVVFGLGIALITGLCYAAFSPLFNVATNDQFHLLKPDREGRHIAIVAGLLCGVGNGFQFMGGQAAGYAAADAVQALPLVGTLWGVFLFKEYHGSSRKTYILLIGMLLMFLTAVVMLVASSMPRHGSETLT</sequence>
<evidence type="ECO:0008006" key="12">
    <source>
        <dbReference type="Google" id="ProtNLM"/>
    </source>
</evidence>
<evidence type="ECO:0000256" key="3">
    <source>
        <dbReference type="ARBA" id="ARBA00022448"/>
    </source>
</evidence>
<evidence type="ECO:0000256" key="6">
    <source>
        <dbReference type="ARBA" id="ARBA00022840"/>
    </source>
</evidence>
<name>A0A7I4AWN3_PHYPA</name>
<comment type="similarity">
    <text evidence="2">Belongs to the plant ureide permease (TC 2.A.7.19) family.</text>
</comment>
<protein>
    <recommendedName>
        <fullName evidence="12">Ureide permease</fullName>
    </recommendedName>
</protein>
<feature type="transmembrane region" description="Helical" evidence="9">
    <location>
        <begin position="293"/>
        <end position="314"/>
    </location>
</feature>
<feature type="transmembrane region" description="Helical" evidence="9">
    <location>
        <begin position="32"/>
        <end position="54"/>
    </location>
</feature>
<keyword evidence="6" id="KW-0067">ATP-binding</keyword>
<reference evidence="10" key="3">
    <citation type="submission" date="2020-12" db="UniProtKB">
        <authorList>
            <consortium name="EnsemblPlants"/>
        </authorList>
    </citation>
    <scope>IDENTIFICATION</scope>
</reference>
<dbReference type="Gramene" id="Pp3c15_100V3.14">
    <property type="protein sequence ID" value="Pp3c15_100V3.14"/>
    <property type="gene ID" value="Pp3c15_100"/>
</dbReference>
<dbReference type="Pfam" id="PF07168">
    <property type="entry name" value="Ureide_permease"/>
    <property type="match status" value="2"/>
</dbReference>